<evidence type="ECO:0000256" key="2">
    <source>
        <dbReference type="ARBA" id="ARBA00022692"/>
    </source>
</evidence>
<keyword evidence="2 5" id="KW-0812">Transmembrane</keyword>
<protein>
    <submittedName>
        <fullName evidence="7">Transporter</fullName>
    </submittedName>
</protein>
<dbReference type="Pfam" id="PF12698">
    <property type="entry name" value="ABC2_membrane_3"/>
    <property type="match status" value="1"/>
</dbReference>
<organism evidence="7 8">
    <name type="scientific">Pseudoalteromonas rubra</name>
    <dbReference type="NCBI Taxonomy" id="43658"/>
    <lineage>
        <taxon>Bacteria</taxon>
        <taxon>Pseudomonadati</taxon>
        <taxon>Pseudomonadota</taxon>
        <taxon>Gammaproteobacteria</taxon>
        <taxon>Alteromonadales</taxon>
        <taxon>Pseudoalteromonadaceae</taxon>
        <taxon>Pseudoalteromonas</taxon>
    </lineage>
</organism>
<dbReference type="PANTHER" id="PTHR43471:SF3">
    <property type="entry name" value="ABC TRANSPORTER PERMEASE PROTEIN NATB"/>
    <property type="match status" value="1"/>
</dbReference>
<evidence type="ECO:0000256" key="4">
    <source>
        <dbReference type="ARBA" id="ARBA00023136"/>
    </source>
</evidence>
<evidence type="ECO:0000259" key="6">
    <source>
        <dbReference type="Pfam" id="PF12698"/>
    </source>
</evidence>
<feature type="transmembrane region" description="Helical" evidence="5">
    <location>
        <begin position="218"/>
        <end position="240"/>
    </location>
</feature>
<sequence>MMKQITILFKKELLDAYRDKRSVMAGLYYAFGAPIVMCLLFSVLLQQMASPEALKITISGAERAPNLVQYLDSVDISHSDDAEAKSIQLEIDAAFQQDMATGRSATVVIVADKSDSKLIKSVRRLETALLRYNSEVAGLRLVARGIDPGLMRALDVQTQDQATPDAKGGLFLGIVTLSIIIAIFYSAMNLGIDTSAGERERNSLALLLSHPISSVQIVLAKVAAIAAFSILGLALVLVVSKFAYAMVAWEQLGFSITLDLRFILVSLLIGIPIALMSASMLIFVSFMAKSFKEAQSYVTMVLMVPVGLSMMTSYDIATETIQWLPIAAQQYAMIELIKGNALPLAPLGLASGLTLALFALFTYLSSRMLKSEKVVFGL</sequence>
<accession>A0A0F4QYY7</accession>
<evidence type="ECO:0000313" key="7">
    <source>
        <dbReference type="EMBL" id="KJZ11817.1"/>
    </source>
</evidence>
<comment type="subcellular location">
    <subcellularLocation>
        <location evidence="1">Membrane</location>
        <topology evidence="1">Multi-pass membrane protein</topology>
    </subcellularLocation>
</comment>
<dbReference type="InterPro" id="IPR013525">
    <property type="entry name" value="ABC2_TM"/>
</dbReference>
<feature type="transmembrane region" description="Helical" evidence="5">
    <location>
        <begin position="27"/>
        <end position="45"/>
    </location>
</feature>
<proteinExistence type="predicted"/>
<dbReference type="Proteomes" id="UP000033452">
    <property type="component" value="Unassembled WGS sequence"/>
</dbReference>
<dbReference type="AlphaFoldDB" id="A0A0F4QYY7"/>
<keyword evidence="3 5" id="KW-1133">Transmembrane helix</keyword>
<feature type="transmembrane region" description="Helical" evidence="5">
    <location>
        <begin position="296"/>
        <end position="314"/>
    </location>
</feature>
<dbReference type="RefSeq" id="WP_046003780.1">
    <property type="nucleotide sequence ID" value="NZ_JXYA01000007.1"/>
</dbReference>
<comment type="caution">
    <text evidence="7">The sequence shown here is derived from an EMBL/GenBank/DDBJ whole genome shotgun (WGS) entry which is preliminary data.</text>
</comment>
<dbReference type="EMBL" id="JXYA01000007">
    <property type="protein sequence ID" value="KJZ11817.1"/>
    <property type="molecule type" value="Genomic_DNA"/>
</dbReference>
<feature type="transmembrane region" description="Helical" evidence="5">
    <location>
        <begin position="260"/>
        <end position="284"/>
    </location>
</feature>
<evidence type="ECO:0000256" key="1">
    <source>
        <dbReference type="ARBA" id="ARBA00004141"/>
    </source>
</evidence>
<dbReference type="OrthoDB" id="5486437at2"/>
<feature type="transmembrane region" description="Helical" evidence="5">
    <location>
        <begin position="344"/>
        <end position="364"/>
    </location>
</feature>
<keyword evidence="8" id="KW-1185">Reference proteome</keyword>
<keyword evidence="4 5" id="KW-0472">Membrane</keyword>
<gene>
    <name evidence="7" type="ORF">TW77_04515</name>
</gene>
<dbReference type="GO" id="GO:0016020">
    <property type="term" value="C:membrane"/>
    <property type="evidence" value="ECO:0007669"/>
    <property type="project" value="UniProtKB-SubCell"/>
</dbReference>
<feature type="transmembrane region" description="Helical" evidence="5">
    <location>
        <begin position="170"/>
        <end position="192"/>
    </location>
</feature>
<dbReference type="PANTHER" id="PTHR43471">
    <property type="entry name" value="ABC TRANSPORTER PERMEASE"/>
    <property type="match status" value="1"/>
</dbReference>
<dbReference type="GO" id="GO:0140359">
    <property type="term" value="F:ABC-type transporter activity"/>
    <property type="evidence" value="ECO:0007669"/>
    <property type="project" value="InterPro"/>
</dbReference>
<evidence type="ECO:0000256" key="5">
    <source>
        <dbReference type="SAM" id="Phobius"/>
    </source>
</evidence>
<feature type="domain" description="ABC-2 type transporter transmembrane" evidence="6">
    <location>
        <begin position="30"/>
        <end position="365"/>
    </location>
</feature>
<dbReference type="PATRIC" id="fig|43658.5.peg.943"/>
<evidence type="ECO:0000256" key="3">
    <source>
        <dbReference type="ARBA" id="ARBA00022989"/>
    </source>
</evidence>
<name>A0A0F4QYY7_9GAMM</name>
<reference evidence="7 8" key="1">
    <citation type="journal article" date="2015" name="BMC Genomics">
        <title>Genome mining reveals unlocked bioactive potential of marine Gram-negative bacteria.</title>
        <authorList>
            <person name="Machado H."/>
            <person name="Sonnenschein E.C."/>
            <person name="Melchiorsen J."/>
            <person name="Gram L."/>
        </authorList>
    </citation>
    <scope>NUCLEOTIDE SEQUENCE [LARGE SCALE GENOMIC DNA]</scope>
    <source>
        <strain evidence="7 8">S2471</strain>
    </source>
</reference>
<evidence type="ECO:0000313" key="8">
    <source>
        <dbReference type="Proteomes" id="UP000033452"/>
    </source>
</evidence>